<dbReference type="STRING" id="1844972.A7K91_22050"/>
<accession>A0A1A5YPL5</accession>
<dbReference type="Proteomes" id="UP000092024">
    <property type="component" value="Unassembled WGS sequence"/>
</dbReference>
<gene>
    <name evidence="1" type="ORF">A7K91_22050</name>
</gene>
<dbReference type="AlphaFoldDB" id="A0A1A5YPL5"/>
<keyword evidence="2" id="KW-1185">Reference proteome</keyword>
<dbReference type="RefSeq" id="WP_068680365.1">
    <property type="nucleotide sequence ID" value="NZ_LYPA01000032.1"/>
</dbReference>
<comment type="caution">
    <text evidence="1">The sequence shown here is derived from an EMBL/GenBank/DDBJ whole genome shotgun (WGS) entry which is preliminary data.</text>
</comment>
<dbReference type="EMBL" id="LYPA01000032">
    <property type="protein sequence ID" value="OBR67571.1"/>
    <property type="molecule type" value="Genomic_DNA"/>
</dbReference>
<reference evidence="1 2" key="1">
    <citation type="submission" date="2016-05" db="EMBL/GenBank/DDBJ databases">
        <title>Paenibacillus oryzae. sp. nov., isolated from the rice root.</title>
        <authorList>
            <person name="Zhang J."/>
            <person name="Zhang X."/>
        </authorList>
    </citation>
    <scope>NUCLEOTIDE SEQUENCE [LARGE SCALE GENOMIC DNA]</scope>
    <source>
        <strain evidence="1 2">1DrF-4</strain>
    </source>
</reference>
<evidence type="ECO:0000313" key="2">
    <source>
        <dbReference type="Proteomes" id="UP000092024"/>
    </source>
</evidence>
<organism evidence="1 2">
    <name type="scientific">Paenibacillus oryzae</name>
    <dbReference type="NCBI Taxonomy" id="1844972"/>
    <lineage>
        <taxon>Bacteria</taxon>
        <taxon>Bacillati</taxon>
        <taxon>Bacillota</taxon>
        <taxon>Bacilli</taxon>
        <taxon>Bacillales</taxon>
        <taxon>Paenibacillaceae</taxon>
        <taxon>Paenibacillus</taxon>
    </lineage>
</organism>
<name>A0A1A5YPL5_9BACL</name>
<sequence>MKKKLWLGSLAIIIIFIAFAAYWFFPRTVALNTEGFKYRLGKENIAYGESLQVHVNGKAYRRLGDKVKFIGEIQLEGKDTLLQENSWQVDLLIDQTNGELLYVRGNDTMLHETIGTLFINRDFSEMTIAVIEEYEDGNGGSWSGEDGLMISAPAATREEALAVSNSLMADYLKNSDSFILR</sequence>
<protein>
    <submittedName>
        <fullName evidence="1">Uncharacterized protein</fullName>
    </submittedName>
</protein>
<proteinExistence type="predicted"/>
<dbReference type="OrthoDB" id="2971011at2"/>
<evidence type="ECO:0000313" key="1">
    <source>
        <dbReference type="EMBL" id="OBR67571.1"/>
    </source>
</evidence>